<sequence length="75" mass="8472">MPKKSSSCDCFSPGAVRQRFDRAGLRFNQGHKDGHLPRRQRIAFAECGYFLGGELAYVYGKNADRDTSKHTHPTE</sequence>
<name>A0A2A9FZ76_9PSEU</name>
<accession>A0A2A9FZ76</accession>
<comment type="caution">
    <text evidence="1">The sequence shown here is derived from an EMBL/GenBank/DDBJ whole genome shotgun (WGS) entry which is preliminary data.</text>
</comment>
<organism evidence="1 2">
    <name type="scientific">Amycolatopsis sulphurea</name>
    <dbReference type="NCBI Taxonomy" id="76022"/>
    <lineage>
        <taxon>Bacteria</taxon>
        <taxon>Bacillati</taxon>
        <taxon>Actinomycetota</taxon>
        <taxon>Actinomycetes</taxon>
        <taxon>Pseudonocardiales</taxon>
        <taxon>Pseudonocardiaceae</taxon>
        <taxon>Amycolatopsis</taxon>
    </lineage>
</organism>
<gene>
    <name evidence="1" type="ORF">ATK36_0245</name>
</gene>
<dbReference type="Proteomes" id="UP000243542">
    <property type="component" value="Unassembled WGS sequence"/>
</dbReference>
<evidence type="ECO:0000313" key="2">
    <source>
        <dbReference type="Proteomes" id="UP000243542"/>
    </source>
</evidence>
<evidence type="ECO:0000313" key="1">
    <source>
        <dbReference type="EMBL" id="PFG56724.1"/>
    </source>
</evidence>
<keyword evidence="2" id="KW-1185">Reference proteome</keyword>
<proteinExistence type="predicted"/>
<reference evidence="1 2" key="1">
    <citation type="submission" date="2017-10" db="EMBL/GenBank/DDBJ databases">
        <title>Sequencing the genomes of 1000 actinobacteria strains.</title>
        <authorList>
            <person name="Klenk H.-P."/>
        </authorList>
    </citation>
    <scope>NUCLEOTIDE SEQUENCE [LARGE SCALE GENOMIC DNA]</scope>
    <source>
        <strain evidence="1 2">DSM 46092</strain>
    </source>
</reference>
<dbReference type="AlphaFoldDB" id="A0A2A9FZ76"/>
<dbReference type="EMBL" id="PDJK01000001">
    <property type="protein sequence ID" value="PFG56724.1"/>
    <property type="molecule type" value="Genomic_DNA"/>
</dbReference>
<protein>
    <submittedName>
        <fullName evidence="1">Uncharacterized protein</fullName>
    </submittedName>
</protein>